<evidence type="ECO:0000256" key="1">
    <source>
        <dbReference type="ARBA" id="ARBA00004123"/>
    </source>
</evidence>
<sequence>MGFCRRCGDIVIGERCKCGGTAVAASTRFTKPFASQPSQDKWSSTYVSREKDPETTNSVLPPVKANNTGGAASNTPSDPSLSPSKRFPRPLSSYSSPSPKSTLTSISPTSASSVQQRVTAHITSTTSRINRPPSPLKHSSTPVPEADILPSLYGSSLTKVYGSVLQTQESLSTYSCAICDTQFQPDATIYPDPNDPDSNDRFLCLSCFSSNGGSKGICPTCARPVLAIKSQGGFVRASGQVWHKQCFNCSGCHKNIGDTPVVNLLGQPSCVDCFDGCLKSTTPKKRNSESVQSSPSLGTMGLSIKTSGDSSRRESGPVMEELEQRLGIKSREASPSLEELDRRLSSFTTKDPLTPTRPSTSSRYSTFKSPDQSPVISSSRRRHDSSSSSTRPDMMKQQHTGNTARYSLGGSPSPIRRTLTGGSVATEDAIEEMKRRFMRESTGTPREVQDIPSTPSSRRMRRPRSSASMHSSFSPQITDTRPFSECGSPVPSTPDLLSDMSDSATQSSLPASPPRNDMERSDPVRTSLHGQFYADETRGGDYQDYRPSRPRTSSTPVKSPTPVRSPPSVKSPSPRTREDLRPRTSSKGPALTPPKTASPSTCCAKCGGGLFTVANGSGSMDARFVTVPDDDNQQDGATKSKMYHRECFRCVVCDGLFREGSKGQAIFVRAAGGPCHTECAPPERVVLKSTPNSNVVPSIFSRKAASTPTVKQVDLPPTKQTRPPPSAPASMSTFPRFGSTSNCPGCHKSVSPMERGVVPGPQGTRWHVSCLVCGGKKPPQGLFAPKRNKDEPGCGKKLDSAAKGDMEGGVWCRECSLLLPLTMRDSPQSSPTRTNPVLPTHTGGSSARGAIPTHYTGGTTTIARQWTGMGSGDTALNRQMTGGGLNPTRQLSSSPTKQLGSAPRPLGRPRPKSVVGFRMDERGKVGGLLSKQTTGSSASSGGWRY</sequence>
<keyword evidence="2 6" id="KW-0479">Metal-binding</keyword>
<reference evidence="9 10" key="1">
    <citation type="journal article" date="2019" name="Nat. Ecol. Evol.">
        <title>Megaphylogeny resolves global patterns of mushroom evolution.</title>
        <authorList>
            <person name="Varga T."/>
            <person name="Krizsan K."/>
            <person name="Foldi C."/>
            <person name="Dima B."/>
            <person name="Sanchez-Garcia M."/>
            <person name="Sanchez-Ramirez S."/>
            <person name="Szollosi G.J."/>
            <person name="Szarkandi J.G."/>
            <person name="Papp V."/>
            <person name="Albert L."/>
            <person name="Andreopoulos W."/>
            <person name="Angelini C."/>
            <person name="Antonin V."/>
            <person name="Barry K.W."/>
            <person name="Bougher N.L."/>
            <person name="Buchanan P."/>
            <person name="Buyck B."/>
            <person name="Bense V."/>
            <person name="Catcheside P."/>
            <person name="Chovatia M."/>
            <person name="Cooper J."/>
            <person name="Damon W."/>
            <person name="Desjardin D."/>
            <person name="Finy P."/>
            <person name="Geml J."/>
            <person name="Haridas S."/>
            <person name="Hughes K."/>
            <person name="Justo A."/>
            <person name="Karasinski D."/>
            <person name="Kautmanova I."/>
            <person name="Kiss B."/>
            <person name="Kocsube S."/>
            <person name="Kotiranta H."/>
            <person name="LaButti K.M."/>
            <person name="Lechner B.E."/>
            <person name="Liimatainen K."/>
            <person name="Lipzen A."/>
            <person name="Lukacs Z."/>
            <person name="Mihaltcheva S."/>
            <person name="Morgado L.N."/>
            <person name="Niskanen T."/>
            <person name="Noordeloos M.E."/>
            <person name="Ohm R.A."/>
            <person name="Ortiz-Santana B."/>
            <person name="Ovrebo C."/>
            <person name="Racz N."/>
            <person name="Riley R."/>
            <person name="Savchenko A."/>
            <person name="Shiryaev A."/>
            <person name="Soop K."/>
            <person name="Spirin V."/>
            <person name="Szebenyi C."/>
            <person name="Tomsovsky M."/>
            <person name="Tulloss R.E."/>
            <person name="Uehling J."/>
            <person name="Grigoriev I.V."/>
            <person name="Vagvolgyi C."/>
            <person name="Papp T."/>
            <person name="Martin F.M."/>
            <person name="Miettinen O."/>
            <person name="Hibbett D.S."/>
            <person name="Nagy L.G."/>
        </authorList>
    </citation>
    <scope>NUCLEOTIDE SEQUENCE [LARGE SCALE GENOMIC DNA]</scope>
    <source>
        <strain evidence="9 10">CBS 309.79</strain>
    </source>
</reference>
<feature type="compositionally biased region" description="Low complexity" evidence="7">
    <location>
        <begin position="550"/>
        <end position="574"/>
    </location>
</feature>
<dbReference type="GO" id="GO:0030036">
    <property type="term" value="P:actin cytoskeleton organization"/>
    <property type="evidence" value="ECO:0007669"/>
    <property type="project" value="TreeGrafter"/>
</dbReference>
<keyword evidence="6" id="KW-0440">LIM domain</keyword>
<comment type="subcellular location">
    <subcellularLocation>
        <location evidence="1">Nucleus</location>
    </subcellularLocation>
</comment>
<evidence type="ECO:0000256" key="3">
    <source>
        <dbReference type="ARBA" id="ARBA00022737"/>
    </source>
</evidence>
<dbReference type="InterPro" id="IPR001781">
    <property type="entry name" value="Znf_LIM"/>
</dbReference>
<dbReference type="GO" id="GO:0046872">
    <property type="term" value="F:metal ion binding"/>
    <property type="evidence" value="ECO:0007669"/>
    <property type="project" value="UniProtKB-KW"/>
</dbReference>
<dbReference type="PROSITE" id="PS00478">
    <property type="entry name" value="LIM_DOMAIN_1"/>
    <property type="match status" value="1"/>
</dbReference>
<dbReference type="STRING" id="1884261.A0A5C3QX07"/>
<feature type="compositionally biased region" description="Low complexity" evidence="7">
    <location>
        <begin position="89"/>
        <end position="110"/>
    </location>
</feature>
<keyword evidence="5" id="KW-0539">Nucleus</keyword>
<dbReference type="EMBL" id="ML178815">
    <property type="protein sequence ID" value="TFL06525.1"/>
    <property type="molecule type" value="Genomic_DNA"/>
</dbReference>
<evidence type="ECO:0000313" key="9">
    <source>
        <dbReference type="EMBL" id="TFL06525.1"/>
    </source>
</evidence>
<dbReference type="PROSITE" id="PS50023">
    <property type="entry name" value="LIM_DOMAIN_2"/>
    <property type="match status" value="1"/>
</dbReference>
<evidence type="ECO:0000256" key="7">
    <source>
        <dbReference type="SAM" id="MobiDB-lite"/>
    </source>
</evidence>
<evidence type="ECO:0000256" key="6">
    <source>
        <dbReference type="PROSITE-ProRule" id="PRU00125"/>
    </source>
</evidence>
<feature type="compositionally biased region" description="Low complexity" evidence="7">
    <location>
        <begin position="465"/>
        <end position="475"/>
    </location>
</feature>
<dbReference type="GO" id="GO:0030695">
    <property type="term" value="F:GTPase regulator activity"/>
    <property type="evidence" value="ECO:0007669"/>
    <property type="project" value="UniProtKB-ARBA"/>
</dbReference>
<feature type="compositionally biased region" description="Polar residues" evidence="7">
    <location>
        <begin position="887"/>
        <end position="899"/>
    </location>
</feature>
<proteinExistence type="predicted"/>
<feature type="compositionally biased region" description="Polar residues" evidence="7">
    <location>
        <begin position="55"/>
        <end position="83"/>
    </location>
</feature>
<dbReference type="Pfam" id="PF00412">
    <property type="entry name" value="LIM"/>
    <property type="match status" value="1"/>
</dbReference>
<evidence type="ECO:0000256" key="2">
    <source>
        <dbReference type="ARBA" id="ARBA00022723"/>
    </source>
</evidence>
<keyword evidence="3" id="KW-0677">Repeat</keyword>
<feature type="compositionally biased region" description="Polar residues" evidence="7">
    <location>
        <begin position="367"/>
        <end position="376"/>
    </location>
</feature>
<keyword evidence="4 6" id="KW-0862">Zinc</keyword>
<feature type="region of interest" description="Disordered" evidence="7">
    <location>
        <begin position="823"/>
        <end position="857"/>
    </location>
</feature>
<dbReference type="Gene3D" id="2.10.110.10">
    <property type="entry name" value="Cysteine Rich Protein"/>
    <property type="match status" value="3"/>
</dbReference>
<accession>A0A5C3QX07</accession>
<protein>
    <recommendedName>
        <fullName evidence="8">LIM zinc-binding domain-containing protein</fullName>
    </recommendedName>
</protein>
<feature type="compositionally biased region" description="Basic and acidic residues" evidence="7">
    <location>
        <begin position="535"/>
        <end position="547"/>
    </location>
</feature>
<dbReference type="GO" id="GO:0005634">
    <property type="term" value="C:nucleus"/>
    <property type="evidence" value="ECO:0007669"/>
    <property type="project" value="UniProtKB-SubCell"/>
</dbReference>
<evidence type="ECO:0000256" key="5">
    <source>
        <dbReference type="ARBA" id="ARBA00023242"/>
    </source>
</evidence>
<evidence type="ECO:0000259" key="8">
    <source>
        <dbReference type="PROSITE" id="PS50023"/>
    </source>
</evidence>
<gene>
    <name evidence="9" type="ORF">BDV98DRAFT_521950</name>
</gene>
<evidence type="ECO:0000313" key="10">
    <source>
        <dbReference type="Proteomes" id="UP000305067"/>
    </source>
</evidence>
<dbReference type="PANTHER" id="PTHR24215:SF35">
    <property type="entry name" value="MUSCLE LIM PROTEIN MLP84B"/>
    <property type="match status" value="1"/>
</dbReference>
<feature type="compositionally biased region" description="Polar residues" evidence="7">
    <location>
        <begin position="33"/>
        <end position="47"/>
    </location>
</feature>
<feature type="region of interest" description="Disordered" evidence="7">
    <location>
        <begin position="706"/>
        <end position="731"/>
    </location>
</feature>
<feature type="compositionally biased region" description="Low complexity" evidence="7">
    <location>
        <begin position="354"/>
        <end position="366"/>
    </location>
</feature>
<feature type="compositionally biased region" description="Polar residues" evidence="7">
    <location>
        <begin position="825"/>
        <end position="845"/>
    </location>
</feature>
<dbReference type="SMART" id="SM00132">
    <property type="entry name" value="LIM"/>
    <property type="match status" value="3"/>
</dbReference>
<feature type="compositionally biased region" description="Polar residues" evidence="7">
    <location>
        <begin position="500"/>
        <end position="510"/>
    </location>
</feature>
<dbReference type="OrthoDB" id="1112565at2759"/>
<dbReference type="GO" id="GO:0005737">
    <property type="term" value="C:cytoplasm"/>
    <property type="evidence" value="ECO:0007669"/>
    <property type="project" value="TreeGrafter"/>
</dbReference>
<feature type="compositionally biased region" description="Polar residues" evidence="7">
    <location>
        <begin position="111"/>
        <end position="129"/>
    </location>
</feature>
<feature type="region of interest" description="Disordered" evidence="7">
    <location>
        <begin position="283"/>
        <end position="601"/>
    </location>
</feature>
<feature type="compositionally biased region" description="Polar residues" evidence="7">
    <location>
        <begin position="930"/>
        <end position="945"/>
    </location>
</feature>
<feature type="region of interest" description="Disordered" evidence="7">
    <location>
        <begin position="33"/>
        <end position="143"/>
    </location>
</feature>
<feature type="compositionally biased region" description="Basic and acidic residues" evidence="7">
    <location>
        <begin position="322"/>
        <end position="332"/>
    </location>
</feature>
<dbReference type="Proteomes" id="UP000305067">
    <property type="component" value="Unassembled WGS sequence"/>
</dbReference>
<name>A0A5C3QX07_9AGAR</name>
<dbReference type="CDD" id="cd08368">
    <property type="entry name" value="LIM"/>
    <property type="match status" value="1"/>
</dbReference>
<feature type="domain" description="LIM zinc-binding" evidence="8">
    <location>
        <begin position="216"/>
        <end position="280"/>
    </location>
</feature>
<feature type="region of interest" description="Disordered" evidence="7">
    <location>
        <begin position="872"/>
        <end position="945"/>
    </location>
</feature>
<keyword evidence="10" id="KW-1185">Reference proteome</keyword>
<dbReference type="AlphaFoldDB" id="A0A5C3QX07"/>
<evidence type="ECO:0000256" key="4">
    <source>
        <dbReference type="ARBA" id="ARBA00022833"/>
    </source>
</evidence>
<organism evidence="9 10">
    <name type="scientific">Pterulicium gracile</name>
    <dbReference type="NCBI Taxonomy" id="1884261"/>
    <lineage>
        <taxon>Eukaryota</taxon>
        <taxon>Fungi</taxon>
        <taxon>Dikarya</taxon>
        <taxon>Basidiomycota</taxon>
        <taxon>Agaricomycotina</taxon>
        <taxon>Agaricomycetes</taxon>
        <taxon>Agaricomycetidae</taxon>
        <taxon>Agaricales</taxon>
        <taxon>Pleurotineae</taxon>
        <taxon>Pterulaceae</taxon>
        <taxon>Pterulicium</taxon>
    </lineage>
</organism>
<dbReference type="PANTHER" id="PTHR24215">
    <property type="entry name" value="RHO-GTPASE-ACTIVATING PROTEIN LRG1"/>
    <property type="match status" value="1"/>
</dbReference>